<dbReference type="SUPFAM" id="SSF46785">
    <property type="entry name" value="Winged helix' DNA-binding domain"/>
    <property type="match status" value="1"/>
</dbReference>
<reference evidence="6 7" key="1">
    <citation type="submission" date="2022-02" db="EMBL/GenBank/DDBJ databases">
        <authorList>
            <person name="Zhuang L."/>
        </authorList>
    </citation>
    <scope>NUCLEOTIDE SEQUENCE [LARGE SCALE GENOMIC DNA]</scope>
    <source>
        <strain evidence="6 7">C32</strain>
    </source>
</reference>
<keyword evidence="2" id="KW-0805">Transcription regulation</keyword>
<gene>
    <name evidence="6" type="ORF">L9G74_07845</name>
</gene>
<reference evidence="7" key="2">
    <citation type="submission" date="2023-07" db="EMBL/GenBank/DDBJ databases">
        <title>Shewanella mangrovi sp. nov., an acetaldehyde- degrading bacterium isolated from mangrove sediment.</title>
        <authorList>
            <person name="Liu Y."/>
        </authorList>
    </citation>
    <scope>NUCLEOTIDE SEQUENCE [LARGE SCALE GENOMIC DNA]</scope>
    <source>
        <strain evidence="7">C32</strain>
    </source>
</reference>
<evidence type="ECO:0000256" key="1">
    <source>
        <dbReference type="ARBA" id="ARBA00009437"/>
    </source>
</evidence>
<protein>
    <submittedName>
        <fullName evidence="6">LysR family transcriptional regulator</fullName>
    </submittedName>
</protein>
<dbReference type="InterPro" id="IPR036388">
    <property type="entry name" value="WH-like_DNA-bd_sf"/>
</dbReference>
<keyword evidence="4" id="KW-0804">Transcription</keyword>
<keyword evidence="3" id="KW-0238">DNA-binding</keyword>
<evidence type="ECO:0000313" key="6">
    <source>
        <dbReference type="EMBL" id="MCS4556345.1"/>
    </source>
</evidence>
<dbReference type="PRINTS" id="PR00039">
    <property type="entry name" value="HTHLYSR"/>
</dbReference>
<dbReference type="PANTHER" id="PTHR30537">
    <property type="entry name" value="HTH-TYPE TRANSCRIPTIONAL REGULATOR"/>
    <property type="match status" value="1"/>
</dbReference>
<evidence type="ECO:0000256" key="4">
    <source>
        <dbReference type="ARBA" id="ARBA00023163"/>
    </source>
</evidence>
<evidence type="ECO:0000256" key="2">
    <source>
        <dbReference type="ARBA" id="ARBA00023015"/>
    </source>
</evidence>
<comment type="similarity">
    <text evidence="1">Belongs to the LysR transcriptional regulatory family.</text>
</comment>
<organism evidence="6 7">
    <name type="scientific">Shewanella electrica</name>
    <dbReference type="NCBI Taxonomy" id="515560"/>
    <lineage>
        <taxon>Bacteria</taxon>
        <taxon>Pseudomonadati</taxon>
        <taxon>Pseudomonadota</taxon>
        <taxon>Gammaproteobacteria</taxon>
        <taxon>Alteromonadales</taxon>
        <taxon>Shewanellaceae</taxon>
        <taxon>Shewanella</taxon>
    </lineage>
</organism>
<dbReference type="EMBL" id="JAKOGG010000004">
    <property type="protein sequence ID" value="MCS4556345.1"/>
    <property type="molecule type" value="Genomic_DNA"/>
</dbReference>
<dbReference type="InterPro" id="IPR005119">
    <property type="entry name" value="LysR_subst-bd"/>
</dbReference>
<accession>A0ABT2FJ40</accession>
<feature type="domain" description="HTH lysR-type" evidence="5">
    <location>
        <begin position="1"/>
        <end position="59"/>
    </location>
</feature>
<dbReference type="Pfam" id="PF03466">
    <property type="entry name" value="LysR_substrate"/>
    <property type="match status" value="1"/>
</dbReference>
<dbReference type="InterPro" id="IPR036390">
    <property type="entry name" value="WH_DNA-bd_sf"/>
</dbReference>
<name>A0ABT2FJ40_9GAMM</name>
<proteinExistence type="inferred from homology"/>
<dbReference type="PANTHER" id="PTHR30537:SF72">
    <property type="entry name" value="LYSR FAMILY TRANSCRIPTIONAL REGULATOR"/>
    <property type="match status" value="1"/>
</dbReference>
<keyword evidence="7" id="KW-1185">Reference proteome</keyword>
<evidence type="ECO:0000256" key="3">
    <source>
        <dbReference type="ARBA" id="ARBA00023125"/>
    </source>
</evidence>
<dbReference type="InterPro" id="IPR000847">
    <property type="entry name" value="LysR_HTH_N"/>
</dbReference>
<dbReference type="CDD" id="cd08472">
    <property type="entry name" value="PBP2_CrgA_like_3"/>
    <property type="match status" value="1"/>
</dbReference>
<sequence length="298" mass="33441">MDKLECMKRFALVAQTGSFTQAAERLNVPKSAVSSAVTRLESHLQSRLLQRSTRRVTLTEAGERFLPQCLKLLDEIEGLENQFQQQSHSISGEIRVDMPGRFFSQVLAPRLSEWFAQHPDTRIRLIGADHRIDPIQEQLDCVLRVGTLSDSELIAKKLGELPLVNCVSPSYIARYGRPQQLADLAQHYLIDYSPGIRQQADGFEYYCNGQHDSVAMRSLLSVSTTDAYLAACLAGMGIAQMPLHGANQLIAQGELVTVLPDYLPAPMPVAMLYESRRYQPKRLRLFIEWVASLVAELQ</sequence>
<evidence type="ECO:0000313" key="7">
    <source>
        <dbReference type="Proteomes" id="UP001201549"/>
    </source>
</evidence>
<dbReference type="SUPFAM" id="SSF53850">
    <property type="entry name" value="Periplasmic binding protein-like II"/>
    <property type="match status" value="1"/>
</dbReference>
<dbReference type="Pfam" id="PF00126">
    <property type="entry name" value="HTH_1"/>
    <property type="match status" value="1"/>
</dbReference>
<dbReference type="RefSeq" id="WP_238895747.1">
    <property type="nucleotide sequence ID" value="NZ_JAKOGG010000004.1"/>
</dbReference>
<dbReference type="Gene3D" id="3.40.190.290">
    <property type="match status" value="1"/>
</dbReference>
<dbReference type="PROSITE" id="PS50931">
    <property type="entry name" value="HTH_LYSR"/>
    <property type="match status" value="1"/>
</dbReference>
<evidence type="ECO:0000259" key="5">
    <source>
        <dbReference type="PROSITE" id="PS50931"/>
    </source>
</evidence>
<dbReference type="Proteomes" id="UP001201549">
    <property type="component" value="Unassembled WGS sequence"/>
</dbReference>
<dbReference type="InterPro" id="IPR058163">
    <property type="entry name" value="LysR-type_TF_proteobact-type"/>
</dbReference>
<dbReference type="Gene3D" id="1.10.10.10">
    <property type="entry name" value="Winged helix-like DNA-binding domain superfamily/Winged helix DNA-binding domain"/>
    <property type="match status" value="1"/>
</dbReference>
<comment type="caution">
    <text evidence="6">The sequence shown here is derived from an EMBL/GenBank/DDBJ whole genome shotgun (WGS) entry which is preliminary data.</text>
</comment>